<feature type="region of interest" description="Disordered" evidence="1">
    <location>
        <begin position="628"/>
        <end position="650"/>
    </location>
</feature>
<feature type="compositionally biased region" description="Polar residues" evidence="1">
    <location>
        <begin position="355"/>
        <end position="370"/>
    </location>
</feature>
<evidence type="ECO:0000313" key="3">
    <source>
        <dbReference type="Proteomes" id="UP000641588"/>
    </source>
</evidence>
<reference evidence="2" key="1">
    <citation type="submission" date="2019-10" db="EMBL/GenBank/DDBJ databases">
        <title>Description of Paenibacillus glebae sp. nov.</title>
        <authorList>
            <person name="Carlier A."/>
            <person name="Qi S."/>
        </authorList>
    </citation>
    <scope>NUCLEOTIDE SEQUENCE</scope>
    <source>
        <strain evidence="2">LMG 31456</strain>
    </source>
</reference>
<evidence type="ECO:0008006" key="4">
    <source>
        <dbReference type="Google" id="ProtNLM"/>
    </source>
</evidence>
<gene>
    <name evidence="2" type="ORF">GC093_09510</name>
</gene>
<feature type="compositionally biased region" description="Polar residues" evidence="1">
    <location>
        <begin position="633"/>
        <end position="650"/>
    </location>
</feature>
<keyword evidence="3" id="KW-1185">Reference proteome</keyword>
<feature type="region of interest" description="Disordered" evidence="1">
    <location>
        <begin position="355"/>
        <end position="404"/>
    </location>
</feature>
<sequence length="670" mass="70611">MNISGLIRSLIGETQAADPKKLELKVGEVVKGLVLQLLADQEALINIGGVQVRAKLETPLKQGEVTLLQVQPESTQSGQIVLKPLAESGVQIADDSLAEVLKNVSIQDNASNRQMIQTLHQSGIPISKDNVQAFMQFQAQVPTSHQQEELLPSAVVAFQKGLPLTLDTVSAVRQTIAGPAFHETLQQLDSQMNKLLSEDHALSSATRAALDTVKQVVAMIKDSSNQVLPQSEITTEALSSDGEGNTQSAKGTATTAGNSQLTAGKAFTDLSNQGANTAMQTGSALATSDVNNTILKSASPTQVLANAAGAAASTDTADSDPSGSTEKSVQASMVSKQTAQSLGVAASGMTSGQAVTNNDGIGQTPATAITSQGNQSVSNAGGNAGSGSIAEPNNSQTSNAASRAAETALIQSGGNLQESETNEHWLPKMMKALGIEHEHHIGRLPDKMLQDVSGNKELGALSSLNSGIASSEDQQRSSETLKSALMQLMQADDVPPAFKESAQQTIQQITGQQLLLNSDRASMFSHITLFVPLMNANGEQTAAVHIQSRKGARGEIDAHNCRLVFDLRMKSLGDTMVDVQVVDRIVSLRVLNDQPFIQQLLESNRDEISAGLSSIGYQFISIKCGPYPEKGQDSQSTSSEASGNKQENPISSHLQAVYGKKAYKGMDVRV</sequence>
<organism evidence="2 3">
    <name type="scientific">Paenibacillus foliorum</name>
    <dbReference type="NCBI Taxonomy" id="2654974"/>
    <lineage>
        <taxon>Bacteria</taxon>
        <taxon>Bacillati</taxon>
        <taxon>Bacillota</taxon>
        <taxon>Bacilli</taxon>
        <taxon>Bacillales</taxon>
        <taxon>Paenibacillaceae</taxon>
        <taxon>Paenibacillus</taxon>
    </lineage>
</organism>
<feature type="compositionally biased region" description="Polar residues" evidence="1">
    <location>
        <begin position="326"/>
        <end position="335"/>
    </location>
</feature>
<feature type="compositionally biased region" description="Low complexity" evidence="1">
    <location>
        <begin position="371"/>
        <end position="381"/>
    </location>
</feature>
<dbReference type="EMBL" id="WHOD01000045">
    <property type="protein sequence ID" value="NOU93454.1"/>
    <property type="molecule type" value="Genomic_DNA"/>
</dbReference>
<feature type="region of interest" description="Disordered" evidence="1">
    <location>
        <begin position="236"/>
        <end position="257"/>
    </location>
</feature>
<comment type="caution">
    <text evidence="2">The sequence shown here is derived from an EMBL/GenBank/DDBJ whole genome shotgun (WGS) entry which is preliminary data.</text>
</comment>
<dbReference type="RefSeq" id="WP_171651643.1">
    <property type="nucleotide sequence ID" value="NZ_WHOD01000045.1"/>
</dbReference>
<protein>
    <recommendedName>
        <fullName evidence="4">Flagellar hook-length control protein-like C-terminal domain-containing protein</fullName>
    </recommendedName>
</protein>
<accession>A0A972GMI6</accession>
<name>A0A972GMI6_9BACL</name>
<dbReference type="Proteomes" id="UP000641588">
    <property type="component" value="Unassembled WGS sequence"/>
</dbReference>
<feature type="region of interest" description="Disordered" evidence="1">
    <location>
        <begin position="309"/>
        <end position="335"/>
    </location>
</feature>
<evidence type="ECO:0000256" key="1">
    <source>
        <dbReference type="SAM" id="MobiDB-lite"/>
    </source>
</evidence>
<proteinExistence type="predicted"/>
<evidence type="ECO:0000313" key="2">
    <source>
        <dbReference type="EMBL" id="NOU93454.1"/>
    </source>
</evidence>
<feature type="compositionally biased region" description="Low complexity" evidence="1">
    <location>
        <begin position="309"/>
        <end position="325"/>
    </location>
</feature>
<dbReference type="AlphaFoldDB" id="A0A972GMI6"/>
<feature type="compositionally biased region" description="Polar residues" evidence="1">
    <location>
        <begin position="391"/>
        <end position="401"/>
    </location>
</feature>